<dbReference type="Gene3D" id="3.40.630.30">
    <property type="match status" value="1"/>
</dbReference>
<sequence length="154" mass="16572">MQARIATIEDASQISALIRGLSDPFFVAPGGEGAELFMQSISKAAIQGYVTASNFVYQVAESEGRLVGVVAVRDNSHLYHLFITAEFQGRGMARNLWQLAKAQAVRAGNPGRFTVNSSLGAVPVYKRFGFVPSQPAVTKHGISFQPMVLNERGG</sequence>
<comment type="caution">
    <text evidence="2">The sequence shown here is derived from an EMBL/GenBank/DDBJ whole genome shotgun (WGS) entry which is preliminary data.</text>
</comment>
<gene>
    <name evidence="2" type="ORF">G3574_26090</name>
</gene>
<evidence type="ECO:0000313" key="3">
    <source>
        <dbReference type="Proteomes" id="UP000482155"/>
    </source>
</evidence>
<dbReference type="SUPFAM" id="SSF55729">
    <property type="entry name" value="Acyl-CoA N-acyltransferases (Nat)"/>
    <property type="match status" value="1"/>
</dbReference>
<evidence type="ECO:0000259" key="1">
    <source>
        <dbReference type="PROSITE" id="PS51186"/>
    </source>
</evidence>
<accession>A0A6B3SYM2</accession>
<keyword evidence="3" id="KW-1185">Reference proteome</keyword>
<dbReference type="InterPro" id="IPR000182">
    <property type="entry name" value="GNAT_dom"/>
</dbReference>
<dbReference type="InterPro" id="IPR052564">
    <property type="entry name" value="N-acetyltrans/Recomb-assoc"/>
</dbReference>
<dbReference type="EMBL" id="JAAIVB010000081">
    <property type="protein sequence ID" value="NEX64566.1"/>
    <property type="molecule type" value="Genomic_DNA"/>
</dbReference>
<dbReference type="PROSITE" id="PS51186">
    <property type="entry name" value="GNAT"/>
    <property type="match status" value="1"/>
</dbReference>
<feature type="domain" description="N-acetyltransferase" evidence="1">
    <location>
        <begin position="1"/>
        <end position="152"/>
    </location>
</feature>
<dbReference type="Proteomes" id="UP000482155">
    <property type="component" value="Unassembled WGS sequence"/>
</dbReference>
<dbReference type="PANTHER" id="PTHR43451:SF1">
    <property type="entry name" value="ACETYLTRANSFERASE"/>
    <property type="match status" value="1"/>
</dbReference>
<proteinExistence type="predicted"/>
<dbReference type="InterPro" id="IPR016181">
    <property type="entry name" value="Acyl_CoA_acyltransferase"/>
</dbReference>
<dbReference type="RefSeq" id="WP_163968503.1">
    <property type="nucleotide sequence ID" value="NZ_JAAIVB010000081.1"/>
</dbReference>
<dbReference type="CDD" id="cd04301">
    <property type="entry name" value="NAT_SF"/>
    <property type="match status" value="1"/>
</dbReference>
<reference evidence="2 3" key="1">
    <citation type="submission" date="2020-02" db="EMBL/GenBank/DDBJ databases">
        <authorList>
            <person name="Kim M.K."/>
        </authorList>
    </citation>
    <scope>NUCLEOTIDE SEQUENCE [LARGE SCALE GENOMIC DNA]</scope>
    <source>
        <strain evidence="2 3">17J57-3</strain>
    </source>
</reference>
<evidence type="ECO:0000313" key="2">
    <source>
        <dbReference type="EMBL" id="NEX64566.1"/>
    </source>
</evidence>
<keyword evidence="2" id="KW-0808">Transferase</keyword>
<dbReference type="PANTHER" id="PTHR43451">
    <property type="entry name" value="ACETYLTRANSFERASE (GNAT) FAMILY PROTEIN"/>
    <property type="match status" value="1"/>
</dbReference>
<dbReference type="Pfam" id="PF13673">
    <property type="entry name" value="Acetyltransf_10"/>
    <property type="match status" value="1"/>
</dbReference>
<protein>
    <submittedName>
        <fullName evidence="2">GNAT family N-acetyltransferase</fullName>
    </submittedName>
</protein>
<dbReference type="AlphaFoldDB" id="A0A6B3SYM2"/>
<name>A0A6B3SYM2_9BURK</name>
<organism evidence="2 3">
    <name type="scientific">Noviherbaspirillum galbum</name>
    <dbReference type="NCBI Taxonomy" id="2709383"/>
    <lineage>
        <taxon>Bacteria</taxon>
        <taxon>Pseudomonadati</taxon>
        <taxon>Pseudomonadota</taxon>
        <taxon>Betaproteobacteria</taxon>
        <taxon>Burkholderiales</taxon>
        <taxon>Oxalobacteraceae</taxon>
        <taxon>Noviherbaspirillum</taxon>
    </lineage>
</organism>
<dbReference type="GO" id="GO:0016747">
    <property type="term" value="F:acyltransferase activity, transferring groups other than amino-acyl groups"/>
    <property type="evidence" value="ECO:0007669"/>
    <property type="project" value="InterPro"/>
</dbReference>